<dbReference type="InterPro" id="IPR001182">
    <property type="entry name" value="FtsW/RodA"/>
</dbReference>
<feature type="transmembrane region" description="Helical" evidence="6">
    <location>
        <begin position="165"/>
        <end position="188"/>
    </location>
</feature>
<evidence type="ECO:0000256" key="6">
    <source>
        <dbReference type="SAM" id="Phobius"/>
    </source>
</evidence>
<evidence type="ECO:0000256" key="2">
    <source>
        <dbReference type="ARBA" id="ARBA00022692"/>
    </source>
</evidence>
<keyword evidence="8" id="KW-1185">Reference proteome</keyword>
<feature type="transmembrane region" description="Helical" evidence="6">
    <location>
        <begin position="200"/>
        <end position="231"/>
    </location>
</feature>
<evidence type="ECO:0000256" key="4">
    <source>
        <dbReference type="ARBA" id="ARBA00022989"/>
    </source>
</evidence>
<evidence type="ECO:0000313" key="7">
    <source>
        <dbReference type="EMBL" id="MFC0270485.1"/>
    </source>
</evidence>
<dbReference type="RefSeq" id="WP_378930506.1">
    <property type="nucleotide sequence ID" value="NZ_JBHLVO010000002.1"/>
</dbReference>
<dbReference type="PANTHER" id="PTHR30474">
    <property type="entry name" value="CELL CYCLE PROTEIN"/>
    <property type="match status" value="1"/>
</dbReference>
<feature type="transmembrane region" description="Helical" evidence="6">
    <location>
        <begin position="390"/>
        <end position="412"/>
    </location>
</feature>
<gene>
    <name evidence="7" type="ORF">ACFFIX_03305</name>
</gene>
<evidence type="ECO:0000256" key="1">
    <source>
        <dbReference type="ARBA" id="ARBA00004141"/>
    </source>
</evidence>
<dbReference type="NCBIfam" id="NF038403">
    <property type="entry name" value="perm_prefix_1"/>
    <property type="match status" value="1"/>
</dbReference>
<dbReference type="PANTHER" id="PTHR30474:SF1">
    <property type="entry name" value="PEPTIDOGLYCAN GLYCOSYLTRANSFERASE MRDB"/>
    <property type="match status" value="1"/>
</dbReference>
<dbReference type="Pfam" id="PF01098">
    <property type="entry name" value="FTSW_RODA_SPOVE"/>
    <property type="match status" value="1"/>
</dbReference>
<sequence length="424" mass="48314">MDNRKNSFLTEVMEQIRSKEAKEAVSAELSYHIQEAKREWGNKGLTEKEAENKAVEQMGNPSLLGIQMNKLHRPRIDWVMLGLFGTILLIGFLPILSLGYLDESHFATSKIIFVILGGLLACVLMLTDYRKFKRYSWVFYLIGISILVILKQFANNMVFGHPYFILGPIAIESSMALPFLLLAWASFLHNNKLRIWQWGALLLLSLYLLFAVISLPTIFIYIVMVFAMIWWSKIGRKHSLKMSIITVSFLVSASFILWNSLVSYQKDRLLAFVYPEKYTEEAGYQYLFMKELMSSAGWFGNSKGDEFIPSAHTDLVFVSFTYYFGWLFAAILALLLTLLGARIVMTVRKINDPYGKLLLIGCVSLYAVQLAYNLGMTLGFLPITSISFPFISYGLMPTLLNAFLVGIVLSVYRRKDLTFVKNAI</sequence>
<proteinExistence type="predicted"/>
<keyword evidence="2 6" id="KW-0812">Transmembrane</keyword>
<dbReference type="Proteomes" id="UP001589854">
    <property type="component" value="Unassembled WGS sequence"/>
</dbReference>
<feature type="transmembrane region" description="Helical" evidence="6">
    <location>
        <begin position="320"/>
        <end position="345"/>
    </location>
</feature>
<dbReference type="InterPro" id="IPR047928">
    <property type="entry name" value="Perm_prefix_1"/>
</dbReference>
<feature type="transmembrane region" description="Helical" evidence="6">
    <location>
        <begin position="138"/>
        <end position="159"/>
    </location>
</feature>
<name>A0ABV6G9X2_9BACI</name>
<accession>A0ABV6G9X2</accession>
<feature type="transmembrane region" description="Helical" evidence="6">
    <location>
        <begin position="243"/>
        <end position="262"/>
    </location>
</feature>
<keyword evidence="4 6" id="KW-1133">Transmembrane helix</keyword>
<reference evidence="7 8" key="1">
    <citation type="submission" date="2024-09" db="EMBL/GenBank/DDBJ databases">
        <authorList>
            <person name="Sun Q."/>
            <person name="Mori K."/>
        </authorList>
    </citation>
    <scope>NUCLEOTIDE SEQUENCE [LARGE SCALE GENOMIC DNA]</scope>
    <source>
        <strain evidence="7 8">CCM 7228</strain>
    </source>
</reference>
<comment type="caution">
    <text evidence="7">The sequence shown here is derived from an EMBL/GenBank/DDBJ whole genome shotgun (WGS) entry which is preliminary data.</text>
</comment>
<feature type="transmembrane region" description="Helical" evidence="6">
    <location>
        <begin position="357"/>
        <end position="384"/>
    </location>
</feature>
<organism evidence="7 8">
    <name type="scientific">Metabacillus herbersteinensis</name>
    <dbReference type="NCBI Taxonomy" id="283816"/>
    <lineage>
        <taxon>Bacteria</taxon>
        <taxon>Bacillati</taxon>
        <taxon>Bacillota</taxon>
        <taxon>Bacilli</taxon>
        <taxon>Bacillales</taxon>
        <taxon>Bacillaceae</taxon>
        <taxon>Metabacillus</taxon>
    </lineage>
</organism>
<dbReference type="EMBL" id="JBHLVO010000002">
    <property type="protein sequence ID" value="MFC0270485.1"/>
    <property type="molecule type" value="Genomic_DNA"/>
</dbReference>
<keyword evidence="5 6" id="KW-0472">Membrane</keyword>
<comment type="subcellular location">
    <subcellularLocation>
        <location evidence="1">Membrane</location>
        <topology evidence="1">Multi-pass membrane protein</topology>
    </subcellularLocation>
</comment>
<feature type="transmembrane region" description="Helical" evidence="6">
    <location>
        <begin position="107"/>
        <end position="126"/>
    </location>
</feature>
<evidence type="ECO:0000256" key="5">
    <source>
        <dbReference type="ARBA" id="ARBA00023136"/>
    </source>
</evidence>
<keyword evidence="3" id="KW-0133">Cell shape</keyword>
<evidence type="ECO:0000256" key="3">
    <source>
        <dbReference type="ARBA" id="ARBA00022960"/>
    </source>
</evidence>
<evidence type="ECO:0000313" key="8">
    <source>
        <dbReference type="Proteomes" id="UP001589854"/>
    </source>
</evidence>
<protein>
    <submittedName>
        <fullName evidence="7">FtsW/RodA/SpoVE family cell cycle protein</fullName>
    </submittedName>
</protein>
<feature type="transmembrane region" description="Helical" evidence="6">
    <location>
        <begin position="78"/>
        <end position="101"/>
    </location>
</feature>